<proteinExistence type="predicted"/>
<dbReference type="AlphaFoldDB" id="A0A2Z4G7G7"/>
<dbReference type="KEGG" id="als:DJ013_02600"/>
<dbReference type="SUPFAM" id="SSF53850">
    <property type="entry name" value="Periplasmic binding protein-like II"/>
    <property type="match status" value="1"/>
</dbReference>
<accession>A0A2Z4G7G7</accession>
<dbReference type="CDD" id="cd08500">
    <property type="entry name" value="PBP2_NikA_DppA_OppA_like_4"/>
    <property type="match status" value="1"/>
</dbReference>
<reference evidence="2 3" key="1">
    <citation type="submission" date="2018-05" db="EMBL/GenBank/DDBJ databases">
        <title>Complete genome sequence of Arcticibacterium luteifluviistationis SM1504T, a cytophagaceae bacterium isolated from Arctic surface seawater.</title>
        <authorList>
            <person name="Li Y."/>
            <person name="Qin Q.-L."/>
        </authorList>
    </citation>
    <scope>NUCLEOTIDE SEQUENCE [LARGE SCALE GENOMIC DNA]</scope>
    <source>
        <strain evidence="2 3">SM1504</strain>
    </source>
</reference>
<gene>
    <name evidence="2" type="ORF">DJ013_02600</name>
</gene>
<dbReference type="PROSITE" id="PS51257">
    <property type="entry name" value="PROKAR_LIPOPROTEIN"/>
    <property type="match status" value="1"/>
</dbReference>
<dbReference type="PANTHER" id="PTHR30290:SF62">
    <property type="entry name" value="OLIGOPEPTIDE ABC TRANSPORTER, PERIPLASMIC OLIGOPEPTIDE-BINDING PROTEIN"/>
    <property type="match status" value="1"/>
</dbReference>
<keyword evidence="3" id="KW-1185">Reference proteome</keyword>
<dbReference type="Gene3D" id="3.40.190.10">
    <property type="entry name" value="Periplasmic binding protein-like II"/>
    <property type="match status" value="1"/>
</dbReference>
<dbReference type="Gene3D" id="3.10.105.10">
    <property type="entry name" value="Dipeptide-binding Protein, Domain 3"/>
    <property type="match status" value="1"/>
</dbReference>
<feature type="domain" description="Solute-binding protein family 5" evidence="1">
    <location>
        <begin position="114"/>
        <end position="533"/>
    </location>
</feature>
<name>A0A2Z4G7G7_9BACT</name>
<dbReference type="InterPro" id="IPR023765">
    <property type="entry name" value="SBP_5_CS"/>
</dbReference>
<dbReference type="Pfam" id="PF00496">
    <property type="entry name" value="SBP_bac_5"/>
    <property type="match status" value="1"/>
</dbReference>
<evidence type="ECO:0000313" key="3">
    <source>
        <dbReference type="Proteomes" id="UP000249873"/>
    </source>
</evidence>
<dbReference type="RefSeq" id="WP_111370223.1">
    <property type="nucleotide sequence ID" value="NZ_CP029480.1"/>
</dbReference>
<dbReference type="OrthoDB" id="9772924at2"/>
<dbReference type="InterPro" id="IPR039424">
    <property type="entry name" value="SBP_5"/>
</dbReference>
<evidence type="ECO:0000313" key="2">
    <source>
        <dbReference type="EMBL" id="AWV97121.1"/>
    </source>
</evidence>
<dbReference type="EMBL" id="CP029480">
    <property type="protein sequence ID" value="AWV97121.1"/>
    <property type="molecule type" value="Genomic_DNA"/>
</dbReference>
<dbReference type="InterPro" id="IPR000914">
    <property type="entry name" value="SBP_5_dom"/>
</dbReference>
<dbReference type="PROSITE" id="PS01040">
    <property type="entry name" value="SBP_BACTERIAL_5"/>
    <property type="match status" value="1"/>
</dbReference>
<dbReference type="Proteomes" id="UP000249873">
    <property type="component" value="Chromosome"/>
</dbReference>
<organism evidence="2 3">
    <name type="scientific">Arcticibacterium luteifluviistationis</name>
    <dbReference type="NCBI Taxonomy" id="1784714"/>
    <lineage>
        <taxon>Bacteria</taxon>
        <taxon>Pseudomonadati</taxon>
        <taxon>Bacteroidota</taxon>
        <taxon>Cytophagia</taxon>
        <taxon>Cytophagales</taxon>
        <taxon>Leadbetterellaceae</taxon>
        <taxon>Arcticibacterium</taxon>
    </lineage>
</organism>
<dbReference type="GO" id="GO:1904680">
    <property type="term" value="F:peptide transmembrane transporter activity"/>
    <property type="evidence" value="ECO:0007669"/>
    <property type="project" value="TreeGrafter"/>
</dbReference>
<dbReference type="PANTHER" id="PTHR30290">
    <property type="entry name" value="PERIPLASMIC BINDING COMPONENT OF ABC TRANSPORTER"/>
    <property type="match status" value="1"/>
</dbReference>
<dbReference type="GO" id="GO:0015833">
    <property type="term" value="P:peptide transport"/>
    <property type="evidence" value="ECO:0007669"/>
    <property type="project" value="TreeGrafter"/>
</dbReference>
<sequence>MKNSSFIAFGILLLFSCGRNTDKKELMETEELIIASSKYSEDPELAAKVAKGDLPEVAKRLPDDPQVVVPYNAIGKYGDKLLFGLSGQGNMDPIRAWAEMGLVQHDFDSNFTRVIPNVAESFEINENHTVFTFHLRKGMKWSDGTAFTADDVEFAVNDILLHEDLKPLAPVWTAGGEVMKFNKIDKYTFNFTFKVPYSEFIYVLADRRYLHPTLYQKAYCLKAHPDYNPDIEAELKANNLNDWRDYIRTLTADPRAVGTRWENPDRPTLEPWKVVEPYKGGATMVVLERNPYFWQVDSVGNQLPYINKLVGIVYGDPEGMLLGAIGGKNDLGFSIFGTPVNRPLLARTAKRHGSELYPATAIGGTGLLFQLNLTHKDPELRKLFNEKDFRIALSIGLDRKEIIETALFGDGTPWNNAPFEDSPMYHERYATQYLEFDAEKANKLLDELGLTERNSDGIRLMPSGRPVHFIVESTNRPPERIDQLEMMIQQWRRNLGLDIRANITVSSLMLSRTNNNDHDAAIWIDFASWMPGRYPTSMVPLEFDSRWGIAWVNWYKSGGKHGEEPPEHIKKRIRLYEKSLGAPSLEARRDYYHQIADIAADQFENFGISKNTTNYGLKKTALKNVRPSNPSSNQYPLSLQRPWSYFWDTDTGNRPDL</sequence>
<protein>
    <submittedName>
        <fullName evidence="2">Peptide ABC transporter</fullName>
    </submittedName>
</protein>
<evidence type="ECO:0000259" key="1">
    <source>
        <dbReference type="Pfam" id="PF00496"/>
    </source>
</evidence>